<name>K9VRC4_9CYAN</name>
<feature type="transmembrane region" description="Helical" evidence="7">
    <location>
        <begin position="279"/>
        <end position="299"/>
    </location>
</feature>
<sequence>MQKASTRFAEFDLIRALAIVSVVIIHAGFFAFGQDRRILLISIDTLQLFCVPAFLLLSGFFLANKLDNQNNPTLILKKRLSRIIPPYLFWSVVFYILNNLSNLKQFDLLGLVRDVLTGSVMPPYYFIVAIVQCYLWWWLLVKLRFLEPRKILALGFTIQIAFTIVFYLAALKYLPSIPIPLMERWIFSWILPFSTGLVLGSYYDNIQKYLQRHKMPVLAATILFYLASIWEYYLLSEVNSDAWFARSFFKLSTQGYAILFVLSILAFSQSIRLPSKVSGLIKILAAYSFPIYLLDLMVVRSVFSVSYTIVSPAEPLLKLVFLVTVDLLVCFGIIYLLQKVLPKNYSQYILGI</sequence>
<comment type="similarity">
    <text evidence="2">Belongs to the acyltransferase 3 family.</text>
</comment>
<organism evidence="9 10">
    <name type="scientific">Phormidium nigroviride PCC 7112</name>
    <dbReference type="NCBI Taxonomy" id="179408"/>
    <lineage>
        <taxon>Bacteria</taxon>
        <taxon>Bacillati</taxon>
        <taxon>Cyanobacteriota</taxon>
        <taxon>Cyanophyceae</taxon>
        <taxon>Oscillatoriophycideae</taxon>
        <taxon>Oscillatoriales</taxon>
        <taxon>Oscillatoriaceae</taxon>
        <taxon>Phormidium</taxon>
    </lineage>
</organism>
<dbReference type="InterPro" id="IPR002656">
    <property type="entry name" value="Acyl_transf_3_dom"/>
</dbReference>
<dbReference type="EMBL" id="CP003615">
    <property type="protein sequence ID" value="AFZ10633.1"/>
    <property type="molecule type" value="Genomic_DNA"/>
</dbReference>
<evidence type="ECO:0000256" key="2">
    <source>
        <dbReference type="ARBA" id="ARBA00007400"/>
    </source>
</evidence>
<dbReference type="GO" id="GO:0005886">
    <property type="term" value="C:plasma membrane"/>
    <property type="evidence" value="ECO:0007669"/>
    <property type="project" value="UniProtKB-SubCell"/>
</dbReference>
<evidence type="ECO:0000256" key="6">
    <source>
        <dbReference type="ARBA" id="ARBA00023136"/>
    </source>
</evidence>
<accession>K9VRC4</accession>
<keyword evidence="4 7" id="KW-0812">Transmembrane</keyword>
<dbReference type="PANTHER" id="PTHR40074">
    <property type="entry name" value="O-ACETYLTRANSFERASE WECH"/>
    <property type="match status" value="1"/>
</dbReference>
<gene>
    <name evidence="9" type="ORF">Osc7112_6491</name>
</gene>
<evidence type="ECO:0000259" key="8">
    <source>
        <dbReference type="Pfam" id="PF01757"/>
    </source>
</evidence>
<dbReference type="HOGENOM" id="CLU_791885_0_0_3"/>
<feature type="transmembrane region" description="Helical" evidence="7">
    <location>
        <begin position="84"/>
        <end position="101"/>
    </location>
</feature>
<evidence type="ECO:0000256" key="5">
    <source>
        <dbReference type="ARBA" id="ARBA00022989"/>
    </source>
</evidence>
<geneLocation type="plasmid" evidence="9 10">
    <name>pOSC7112.01</name>
</geneLocation>
<dbReference type="RefSeq" id="WP_015211805.1">
    <property type="nucleotide sequence ID" value="NC_019763.1"/>
</dbReference>
<reference evidence="9 10" key="1">
    <citation type="submission" date="2012-05" db="EMBL/GenBank/DDBJ databases">
        <title>Finished plasmid 1 of genome of Oscillatoria sp. PCC 7112.</title>
        <authorList>
            <consortium name="US DOE Joint Genome Institute"/>
            <person name="Gugger M."/>
            <person name="Coursin T."/>
            <person name="Rippka R."/>
            <person name="Tandeau De Marsac N."/>
            <person name="Huntemann M."/>
            <person name="Wei C.-L."/>
            <person name="Han J."/>
            <person name="Detter J.C."/>
            <person name="Han C."/>
            <person name="Tapia R."/>
            <person name="Davenport K."/>
            <person name="Daligault H."/>
            <person name="Erkkila T."/>
            <person name="Gu W."/>
            <person name="Munk A.C.C."/>
            <person name="Teshima H."/>
            <person name="Xu Y."/>
            <person name="Chain P."/>
            <person name="Chen A."/>
            <person name="Krypides N."/>
            <person name="Mavromatis K."/>
            <person name="Markowitz V."/>
            <person name="Szeto E."/>
            <person name="Ivanova N."/>
            <person name="Mikhailova N."/>
            <person name="Ovchinnikova G."/>
            <person name="Pagani I."/>
            <person name="Pati A."/>
            <person name="Goodwin L."/>
            <person name="Peters L."/>
            <person name="Pitluck S."/>
            <person name="Woyke T."/>
            <person name="Kerfeld C."/>
        </authorList>
    </citation>
    <scope>NUCLEOTIDE SEQUENCE [LARGE SCALE GENOMIC DNA]</scope>
    <source>
        <strain evidence="9 10">PCC 7112</strain>
        <plasmid evidence="9 10">pOSC7112.01</plasmid>
    </source>
</reference>
<feature type="transmembrane region" description="Helical" evidence="7">
    <location>
        <begin position="319"/>
        <end position="337"/>
    </location>
</feature>
<comment type="subcellular location">
    <subcellularLocation>
        <location evidence="1">Cell membrane</location>
        <topology evidence="1">Multi-pass membrane protein</topology>
    </subcellularLocation>
</comment>
<dbReference type="Proteomes" id="UP000010478">
    <property type="component" value="Plasmid pOSC7112.01"/>
</dbReference>
<keyword evidence="10" id="KW-1185">Reference proteome</keyword>
<feature type="transmembrane region" description="Helical" evidence="7">
    <location>
        <begin position="38"/>
        <end position="63"/>
    </location>
</feature>
<feature type="transmembrane region" description="Helical" evidence="7">
    <location>
        <begin position="215"/>
        <end position="235"/>
    </location>
</feature>
<feature type="domain" description="Acyltransferase 3" evidence="8">
    <location>
        <begin position="9"/>
        <end position="333"/>
    </location>
</feature>
<keyword evidence="3" id="KW-1003">Cell membrane</keyword>
<proteinExistence type="inferred from homology"/>
<dbReference type="Pfam" id="PF01757">
    <property type="entry name" value="Acyl_transf_3"/>
    <property type="match status" value="1"/>
</dbReference>
<dbReference type="AlphaFoldDB" id="K9VRC4"/>
<dbReference type="PANTHER" id="PTHR40074:SF2">
    <property type="entry name" value="O-ACETYLTRANSFERASE WECH"/>
    <property type="match status" value="1"/>
</dbReference>
<evidence type="ECO:0000256" key="7">
    <source>
        <dbReference type="SAM" id="Phobius"/>
    </source>
</evidence>
<keyword evidence="9" id="KW-0808">Transferase</keyword>
<evidence type="ECO:0000313" key="10">
    <source>
        <dbReference type="Proteomes" id="UP000010478"/>
    </source>
</evidence>
<keyword evidence="6 7" id="KW-0472">Membrane</keyword>
<keyword evidence="5 7" id="KW-1133">Transmembrane helix</keyword>
<evidence type="ECO:0000313" key="9">
    <source>
        <dbReference type="EMBL" id="AFZ10633.1"/>
    </source>
</evidence>
<protein>
    <submittedName>
        <fullName evidence="9">Acyltransferase 3</fullName>
    </submittedName>
</protein>
<dbReference type="KEGG" id="oni:Osc7112_6491"/>
<evidence type="ECO:0000256" key="4">
    <source>
        <dbReference type="ARBA" id="ARBA00022692"/>
    </source>
</evidence>
<dbReference type="GO" id="GO:0016413">
    <property type="term" value="F:O-acetyltransferase activity"/>
    <property type="evidence" value="ECO:0007669"/>
    <property type="project" value="TreeGrafter"/>
</dbReference>
<keyword evidence="9" id="KW-0012">Acyltransferase</keyword>
<evidence type="ECO:0000256" key="3">
    <source>
        <dbReference type="ARBA" id="ARBA00022475"/>
    </source>
</evidence>
<keyword evidence="9" id="KW-0614">Plasmid</keyword>
<dbReference type="OrthoDB" id="479741at2"/>
<feature type="transmembrane region" description="Helical" evidence="7">
    <location>
        <begin position="186"/>
        <end position="203"/>
    </location>
</feature>
<dbReference type="GO" id="GO:0009246">
    <property type="term" value="P:enterobacterial common antigen biosynthetic process"/>
    <property type="evidence" value="ECO:0007669"/>
    <property type="project" value="TreeGrafter"/>
</dbReference>
<feature type="transmembrane region" description="Helical" evidence="7">
    <location>
        <begin position="151"/>
        <end position="174"/>
    </location>
</feature>
<feature type="transmembrane region" description="Helical" evidence="7">
    <location>
        <begin position="121"/>
        <end position="139"/>
    </location>
</feature>
<evidence type="ECO:0000256" key="1">
    <source>
        <dbReference type="ARBA" id="ARBA00004651"/>
    </source>
</evidence>
<feature type="transmembrane region" description="Helical" evidence="7">
    <location>
        <begin position="247"/>
        <end position="267"/>
    </location>
</feature>
<feature type="transmembrane region" description="Helical" evidence="7">
    <location>
        <begin position="12"/>
        <end position="32"/>
    </location>
</feature>